<dbReference type="RefSeq" id="WP_145361081.1">
    <property type="nucleotide sequence ID" value="NZ_CP036265.1"/>
</dbReference>
<keyword evidence="1" id="KW-0472">Membrane</keyword>
<feature type="transmembrane region" description="Helical" evidence="1">
    <location>
        <begin position="103"/>
        <end position="128"/>
    </location>
</feature>
<feature type="transmembrane region" description="Helical" evidence="1">
    <location>
        <begin position="194"/>
        <end position="213"/>
    </location>
</feature>
<sequence length="263" mass="26966">MNDSFPPHDPADPLGPGSYFERTRRPIVCLAFLAPLLAAYEAGVVWLASRGEPALLGAGGWLRWSLAEAGAGAAFALPAVVAAILLSWNFYGHHRWEVRWDTLGGMLGESLLAASLLIAAALGVHALIGADGGEAAAVTVDLAEDATAEAPRSAAANLVGAIGAGVYEELLFRLALLPLAYGLFRLLRCGPGGAAALAVVSSSLLFALCHHLGPHGEAPTLAPFLFRAGAGGVLAALFWWRGFGVAVGAHAAYDLMAGVLLAG</sequence>
<feature type="domain" description="CAAX prenyl protease 2/Lysostaphin resistance protein A-like" evidence="2">
    <location>
        <begin position="157"/>
        <end position="256"/>
    </location>
</feature>
<keyword evidence="1" id="KW-0812">Transmembrane</keyword>
<evidence type="ECO:0000313" key="3">
    <source>
        <dbReference type="EMBL" id="QDT18109.1"/>
    </source>
</evidence>
<dbReference type="Proteomes" id="UP000318741">
    <property type="component" value="Chromosome"/>
</dbReference>
<feature type="transmembrane region" description="Helical" evidence="1">
    <location>
        <begin position="170"/>
        <end position="187"/>
    </location>
</feature>
<protein>
    <submittedName>
        <fullName evidence="3">CAAX amino terminal protease self-immunity</fullName>
    </submittedName>
</protein>
<dbReference type="KEGG" id="acaf:CA12_42480"/>
<name>A0A517PFG6_9PLAN</name>
<feature type="transmembrane region" description="Helical" evidence="1">
    <location>
        <begin position="69"/>
        <end position="91"/>
    </location>
</feature>
<dbReference type="OrthoDB" id="9814348at2"/>
<accession>A0A517PFG6</accession>
<keyword evidence="4" id="KW-1185">Reference proteome</keyword>
<evidence type="ECO:0000259" key="2">
    <source>
        <dbReference type="Pfam" id="PF02517"/>
    </source>
</evidence>
<dbReference type="AlphaFoldDB" id="A0A517PFG6"/>
<dbReference type="Pfam" id="PF02517">
    <property type="entry name" value="Rce1-like"/>
    <property type="match status" value="1"/>
</dbReference>
<dbReference type="GO" id="GO:0004175">
    <property type="term" value="F:endopeptidase activity"/>
    <property type="evidence" value="ECO:0007669"/>
    <property type="project" value="UniProtKB-ARBA"/>
</dbReference>
<evidence type="ECO:0000256" key="1">
    <source>
        <dbReference type="SAM" id="Phobius"/>
    </source>
</evidence>
<keyword evidence="1" id="KW-1133">Transmembrane helix</keyword>
<proteinExistence type="predicted"/>
<reference evidence="3 4" key="1">
    <citation type="submission" date="2019-02" db="EMBL/GenBank/DDBJ databases">
        <title>Deep-cultivation of Planctomycetes and their phenomic and genomic characterization uncovers novel biology.</title>
        <authorList>
            <person name="Wiegand S."/>
            <person name="Jogler M."/>
            <person name="Boedeker C."/>
            <person name="Pinto D."/>
            <person name="Vollmers J."/>
            <person name="Rivas-Marin E."/>
            <person name="Kohn T."/>
            <person name="Peeters S.H."/>
            <person name="Heuer A."/>
            <person name="Rast P."/>
            <person name="Oberbeckmann S."/>
            <person name="Bunk B."/>
            <person name="Jeske O."/>
            <person name="Meyerdierks A."/>
            <person name="Storesund J.E."/>
            <person name="Kallscheuer N."/>
            <person name="Luecker S."/>
            <person name="Lage O.M."/>
            <person name="Pohl T."/>
            <person name="Merkel B.J."/>
            <person name="Hornburger P."/>
            <person name="Mueller R.-W."/>
            <person name="Bruemmer F."/>
            <person name="Labrenz M."/>
            <person name="Spormann A.M."/>
            <person name="Op den Camp H."/>
            <person name="Overmann J."/>
            <person name="Amann R."/>
            <person name="Jetten M.S.M."/>
            <person name="Mascher T."/>
            <person name="Medema M.H."/>
            <person name="Devos D.P."/>
            <person name="Kaster A.-K."/>
            <person name="Ovreas L."/>
            <person name="Rohde M."/>
            <person name="Galperin M.Y."/>
            <person name="Jogler C."/>
        </authorList>
    </citation>
    <scope>NUCLEOTIDE SEQUENCE [LARGE SCALE GENOMIC DNA]</scope>
    <source>
        <strain evidence="3 4">CA12</strain>
    </source>
</reference>
<organism evidence="3 4">
    <name type="scientific">Alienimonas californiensis</name>
    <dbReference type="NCBI Taxonomy" id="2527989"/>
    <lineage>
        <taxon>Bacteria</taxon>
        <taxon>Pseudomonadati</taxon>
        <taxon>Planctomycetota</taxon>
        <taxon>Planctomycetia</taxon>
        <taxon>Planctomycetales</taxon>
        <taxon>Planctomycetaceae</taxon>
        <taxon>Alienimonas</taxon>
    </lineage>
</organism>
<evidence type="ECO:0000313" key="4">
    <source>
        <dbReference type="Proteomes" id="UP000318741"/>
    </source>
</evidence>
<feature type="transmembrane region" description="Helical" evidence="1">
    <location>
        <begin position="219"/>
        <end position="240"/>
    </location>
</feature>
<feature type="transmembrane region" description="Helical" evidence="1">
    <location>
        <begin position="27"/>
        <end position="49"/>
    </location>
</feature>
<dbReference type="GO" id="GO:0080120">
    <property type="term" value="P:CAAX-box protein maturation"/>
    <property type="evidence" value="ECO:0007669"/>
    <property type="project" value="UniProtKB-ARBA"/>
</dbReference>
<gene>
    <name evidence="3" type="ORF">CA12_42480</name>
</gene>
<dbReference type="GO" id="GO:0006508">
    <property type="term" value="P:proteolysis"/>
    <property type="evidence" value="ECO:0007669"/>
    <property type="project" value="UniProtKB-KW"/>
</dbReference>
<keyword evidence="3" id="KW-0645">Protease</keyword>
<dbReference type="EMBL" id="CP036265">
    <property type="protein sequence ID" value="QDT18109.1"/>
    <property type="molecule type" value="Genomic_DNA"/>
</dbReference>
<keyword evidence="3" id="KW-0378">Hydrolase</keyword>
<dbReference type="InterPro" id="IPR003675">
    <property type="entry name" value="Rce1/LyrA-like_dom"/>
</dbReference>